<feature type="transmembrane region" description="Helical" evidence="2">
    <location>
        <begin position="87"/>
        <end position="112"/>
    </location>
</feature>
<evidence type="ECO:0000313" key="5">
    <source>
        <dbReference type="Proteomes" id="UP000696280"/>
    </source>
</evidence>
<evidence type="ECO:0000256" key="1">
    <source>
        <dbReference type="SAM" id="MobiDB-lite"/>
    </source>
</evidence>
<keyword evidence="5" id="KW-1185">Reference proteome</keyword>
<feature type="transmembrane region" description="Helical" evidence="2">
    <location>
        <begin position="12"/>
        <end position="34"/>
    </location>
</feature>
<accession>A0A9N9KU44</accession>
<feature type="compositionally biased region" description="Polar residues" evidence="1">
    <location>
        <begin position="303"/>
        <end position="321"/>
    </location>
</feature>
<protein>
    <recommendedName>
        <fullName evidence="3">Rhodopsin domain-containing protein</fullName>
    </recommendedName>
</protein>
<feature type="transmembrane region" description="Helical" evidence="2">
    <location>
        <begin position="201"/>
        <end position="225"/>
    </location>
</feature>
<evidence type="ECO:0000256" key="2">
    <source>
        <dbReference type="SAM" id="Phobius"/>
    </source>
</evidence>
<evidence type="ECO:0000259" key="3">
    <source>
        <dbReference type="Pfam" id="PF20684"/>
    </source>
</evidence>
<feature type="transmembrane region" description="Helical" evidence="2">
    <location>
        <begin position="165"/>
        <end position="189"/>
    </location>
</feature>
<feature type="region of interest" description="Disordered" evidence="1">
    <location>
        <begin position="303"/>
        <end position="366"/>
    </location>
</feature>
<organism evidence="4 5">
    <name type="scientific">Hymenoscyphus fraxineus</name>
    <dbReference type="NCBI Taxonomy" id="746836"/>
    <lineage>
        <taxon>Eukaryota</taxon>
        <taxon>Fungi</taxon>
        <taxon>Dikarya</taxon>
        <taxon>Ascomycota</taxon>
        <taxon>Pezizomycotina</taxon>
        <taxon>Leotiomycetes</taxon>
        <taxon>Helotiales</taxon>
        <taxon>Helotiaceae</taxon>
        <taxon>Hymenoscyphus</taxon>
    </lineage>
</organism>
<keyword evidence="2" id="KW-0812">Transmembrane</keyword>
<feature type="domain" description="Rhodopsin" evidence="3">
    <location>
        <begin position="31"/>
        <end position="264"/>
    </location>
</feature>
<comment type="caution">
    <text evidence="4">The sequence shown here is derived from an EMBL/GenBank/DDBJ whole genome shotgun (WGS) entry which is preliminary data.</text>
</comment>
<evidence type="ECO:0000313" key="4">
    <source>
        <dbReference type="EMBL" id="CAG8952708.1"/>
    </source>
</evidence>
<keyword evidence="2" id="KW-1133">Transmembrane helix</keyword>
<dbReference type="EMBL" id="CAJVRL010000047">
    <property type="protein sequence ID" value="CAG8952708.1"/>
    <property type="molecule type" value="Genomic_DNA"/>
</dbReference>
<dbReference type="AlphaFoldDB" id="A0A9N9KU44"/>
<feature type="transmembrane region" description="Helical" evidence="2">
    <location>
        <begin position="237"/>
        <end position="260"/>
    </location>
</feature>
<keyword evidence="2" id="KW-0472">Membrane</keyword>
<dbReference type="InterPro" id="IPR049326">
    <property type="entry name" value="Rhodopsin_dom_fungi"/>
</dbReference>
<proteinExistence type="predicted"/>
<sequence>MMISLTNNRGPILNVAMWVMLVPTAMMVMVKIYTKFHTVKTIKADDVFISMAFLTAIAQSIAITQEVKFGLGQKKNVVDSGNMNKLLIAQYMSNVFYVISIYTAKISTAFFFKTLCKDNTSRKVVKSTILALAIWLLVSVVTLLAQCHLPRPWDSFSRTCINLRAFWTVSLAVDITTQVILAFLPIYLLSGLHISNKSNRWLVIAVFIPNLFVIPLAVFRLLFLFHAMNSEDFTWKSFHFGIFTSFHPFVAIMVTSLPFIKPVLDSLILQPYLIAVEEPQFIIPGYSKGVSWAQRMLNSGSARSQKVLKGSNSTGGRNDSSLHWPYTQRQEEDSIDPASQQQFKLGDYRVKVEGDRNSTGDPEANRIETAGRMVIRQTKTATIETK</sequence>
<reference evidence="4" key="1">
    <citation type="submission" date="2021-07" db="EMBL/GenBank/DDBJ databases">
        <authorList>
            <person name="Durling M."/>
        </authorList>
    </citation>
    <scope>NUCLEOTIDE SEQUENCE</scope>
</reference>
<dbReference type="Proteomes" id="UP000696280">
    <property type="component" value="Unassembled WGS sequence"/>
</dbReference>
<dbReference type="PANTHER" id="PTHR39614">
    <property type="entry name" value="INTEGRAL MEMBRANE PROTEIN"/>
    <property type="match status" value="1"/>
</dbReference>
<feature type="compositionally biased region" description="Basic and acidic residues" evidence="1">
    <location>
        <begin position="346"/>
        <end position="366"/>
    </location>
</feature>
<feature type="transmembrane region" description="Helical" evidence="2">
    <location>
        <begin position="46"/>
        <end position="67"/>
    </location>
</feature>
<dbReference type="Pfam" id="PF20684">
    <property type="entry name" value="Fung_rhodopsin"/>
    <property type="match status" value="1"/>
</dbReference>
<dbReference type="PANTHER" id="PTHR39614:SF2">
    <property type="entry name" value="INTEGRAL MEMBRANE PROTEIN"/>
    <property type="match status" value="1"/>
</dbReference>
<name>A0A9N9KU44_9HELO</name>
<gene>
    <name evidence="4" type="ORF">HYFRA_00008952</name>
</gene>
<feature type="transmembrane region" description="Helical" evidence="2">
    <location>
        <begin position="124"/>
        <end position="145"/>
    </location>
</feature>
<dbReference type="OrthoDB" id="3918601at2759"/>